<accession>G0TTT8</accession>
<dbReference type="EMBL" id="HE573020">
    <property type="protein sequence ID" value="CCC47370.1"/>
    <property type="molecule type" value="Genomic_DNA"/>
</dbReference>
<protein>
    <submittedName>
        <fullName evidence="1">Uncharacterized protein</fullName>
    </submittedName>
</protein>
<dbReference type="VEuPathDB" id="TriTrypDB:TvY486_0400340"/>
<dbReference type="AlphaFoldDB" id="G0TTT8"/>
<evidence type="ECO:0000313" key="1">
    <source>
        <dbReference type="EMBL" id="CCC47370.1"/>
    </source>
</evidence>
<organism evidence="1">
    <name type="scientific">Trypanosoma vivax (strain Y486)</name>
    <dbReference type="NCBI Taxonomy" id="1055687"/>
    <lineage>
        <taxon>Eukaryota</taxon>
        <taxon>Discoba</taxon>
        <taxon>Euglenozoa</taxon>
        <taxon>Kinetoplastea</taxon>
        <taxon>Metakinetoplastina</taxon>
        <taxon>Trypanosomatida</taxon>
        <taxon>Trypanosomatidae</taxon>
        <taxon>Trypanosoma</taxon>
        <taxon>Duttonella</taxon>
    </lineage>
</organism>
<gene>
    <name evidence="1" type="ORF">TVY486_0400340</name>
</gene>
<proteinExistence type="predicted"/>
<name>G0TTT8_TRYVY</name>
<sequence>MNVLKSIFMPAEKALSEEMVRNESARLQLSSARLQRKMEETNFNSEVKKMDESLRVKQENFATSAKPMLDEFNSVSLAQHYYQEVLNTVASQSHLVSQIAEREFGQYGYISKKLVSFSLHFEVLKRRMTAGEPFNRELSRVLHDADSEDLNLVAAPLKQVDTIPSQAAARATAFDLAQAIMESGKAPAQEPVRGWLDLLKFRTSRNPVTLQQREASARRAAEALISYVKQGELHQALRHAEAVYGEMQHLGLANSLLLDNALVAFKEAVLPNIAADMLLRYSRASLNACRYACVEKMLSE</sequence>
<reference evidence="1" key="1">
    <citation type="journal article" date="2012" name="Proc. Natl. Acad. Sci. U.S.A.">
        <title>Antigenic diversity is generated by distinct evolutionary mechanisms in African trypanosome species.</title>
        <authorList>
            <person name="Jackson A.P."/>
            <person name="Berry A."/>
            <person name="Aslett M."/>
            <person name="Allison H.C."/>
            <person name="Burton P."/>
            <person name="Vavrova-Anderson J."/>
            <person name="Brown R."/>
            <person name="Browne H."/>
            <person name="Corton N."/>
            <person name="Hauser H."/>
            <person name="Gamble J."/>
            <person name="Gilderthorp R."/>
            <person name="Marcello L."/>
            <person name="McQuillan J."/>
            <person name="Otto T.D."/>
            <person name="Quail M.A."/>
            <person name="Sanders M.J."/>
            <person name="van Tonder A."/>
            <person name="Ginger M.L."/>
            <person name="Field M.C."/>
            <person name="Barry J.D."/>
            <person name="Hertz-Fowler C."/>
            <person name="Berriman M."/>
        </authorList>
    </citation>
    <scope>NUCLEOTIDE SEQUENCE</scope>
    <source>
        <strain evidence="1">Y486</strain>
    </source>
</reference>